<dbReference type="InterPro" id="IPR008144">
    <property type="entry name" value="Guanylate_kin-like_dom"/>
</dbReference>
<evidence type="ECO:0000256" key="4">
    <source>
        <dbReference type="SAM" id="MobiDB-lite"/>
    </source>
</evidence>
<dbReference type="InterPro" id="IPR027417">
    <property type="entry name" value="P-loop_NTPase"/>
</dbReference>
<dbReference type="SUPFAM" id="SSF50156">
    <property type="entry name" value="PDZ domain-like"/>
    <property type="match status" value="1"/>
</dbReference>
<reference evidence="7" key="1">
    <citation type="submission" date="2021-01" db="EMBL/GenBank/DDBJ databases">
        <title>A chromosome-scale assembly of European eel, Anguilla anguilla.</title>
        <authorList>
            <person name="Henkel C."/>
            <person name="Jong-Raadsen S.A."/>
            <person name="Dufour S."/>
            <person name="Weltzien F.-A."/>
            <person name="Palstra A.P."/>
            <person name="Pelster B."/>
            <person name="Spaink H.P."/>
            <person name="Van Den Thillart G.E."/>
            <person name="Jansen H."/>
            <person name="Zahm M."/>
            <person name="Klopp C."/>
            <person name="Cedric C."/>
            <person name="Louis A."/>
            <person name="Berthelot C."/>
            <person name="Parey E."/>
            <person name="Roest Crollius H."/>
            <person name="Montfort J."/>
            <person name="Robinson-Rechavi M."/>
            <person name="Bucao C."/>
            <person name="Bouchez O."/>
            <person name="Gislard M."/>
            <person name="Lluch J."/>
            <person name="Milhes M."/>
            <person name="Lampietro C."/>
            <person name="Lopez Roques C."/>
            <person name="Donnadieu C."/>
            <person name="Braasch I."/>
            <person name="Desvignes T."/>
            <person name="Postlethwait J."/>
            <person name="Bobe J."/>
            <person name="Guiguen Y."/>
            <person name="Dirks R."/>
        </authorList>
    </citation>
    <scope>NUCLEOTIDE SEQUENCE</scope>
    <source>
        <strain evidence="7">Tag_6206</strain>
        <tissue evidence="7">Liver</tissue>
    </source>
</reference>
<comment type="caution">
    <text evidence="7">The sequence shown here is derived from an EMBL/GenBank/DDBJ whole genome shotgun (WGS) entry which is preliminary data.</text>
</comment>
<feature type="domain" description="Guanylate kinase-like" evidence="5">
    <location>
        <begin position="736"/>
        <end position="955"/>
    </location>
</feature>
<dbReference type="Gene3D" id="2.30.42.10">
    <property type="match status" value="1"/>
</dbReference>
<dbReference type="PANTHER" id="PTHR14559">
    <property type="entry name" value="CASPASE RECRUITMENT DOMAIN FAMILY"/>
    <property type="match status" value="1"/>
</dbReference>
<dbReference type="SUPFAM" id="SSF47986">
    <property type="entry name" value="DEATH domain"/>
    <property type="match status" value="1"/>
</dbReference>
<keyword evidence="2 3" id="KW-0175">Coiled coil</keyword>
<evidence type="ECO:0000256" key="1">
    <source>
        <dbReference type="ARBA" id="ARBA00022553"/>
    </source>
</evidence>
<gene>
    <name evidence="7" type="ORF">ANANG_G00030000</name>
</gene>
<dbReference type="Proteomes" id="UP001044222">
    <property type="component" value="Unassembled WGS sequence"/>
</dbReference>
<keyword evidence="8" id="KW-1185">Reference proteome</keyword>
<dbReference type="PROSITE" id="PS50052">
    <property type="entry name" value="GUANYLATE_KINASE_2"/>
    <property type="match status" value="1"/>
</dbReference>
<dbReference type="SUPFAM" id="SSF52540">
    <property type="entry name" value="P-loop containing nucleoside triphosphate hydrolases"/>
    <property type="match status" value="1"/>
</dbReference>
<feature type="domain" description="CARD" evidence="6">
    <location>
        <begin position="15"/>
        <end position="107"/>
    </location>
</feature>
<dbReference type="PANTHER" id="PTHR14559:SF1">
    <property type="entry name" value="CASPASE RECRUITMENT DOMAIN-CONTAINING PROTEIN 14"/>
    <property type="match status" value="1"/>
</dbReference>
<evidence type="ECO:0000256" key="3">
    <source>
        <dbReference type="SAM" id="Coils"/>
    </source>
</evidence>
<feature type="region of interest" description="Disordered" evidence="4">
    <location>
        <begin position="369"/>
        <end position="407"/>
    </location>
</feature>
<dbReference type="Gene3D" id="3.40.50.300">
    <property type="entry name" value="P-loop containing nucleotide triphosphate hydrolases"/>
    <property type="match status" value="1"/>
</dbReference>
<dbReference type="GO" id="GO:0042981">
    <property type="term" value="P:regulation of apoptotic process"/>
    <property type="evidence" value="ECO:0007669"/>
    <property type="project" value="InterPro"/>
</dbReference>
<evidence type="ECO:0000256" key="2">
    <source>
        <dbReference type="ARBA" id="ARBA00023054"/>
    </source>
</evidence>
<name>A0A9D3MS57_ANGAN</name>
<sequence>MAELGAGEPDLKEMEEEDLWDLINNHRHRVSLDVRPCMLIPYLRQARVLNELDEDEILNCMKFPNRSMRTSHMLDILRTQGRNGAMALLESVMIHYPELYTHITGRRPSTEPSHFSGLIKDSELTEYLAQLSRAERQGEELRQLRAEHVRLRSHVAGLHRDVLRLKDEKCDLHVRYTATVEENSAVNIRCRDLQLQMYQLQFELRKAQTETDFQRERSVKCSSPSETQQLREEVCTLRRQLLQAEKFTPAREDILAQDLEEARDGRTELLEQICCLREESEKLARERGQLLEEKESLELQVKKLSLDCEMYQQKSTVIQSQLRELQAERDQAYLLRDEAQAQIASSLAEKDTLRAHVVELQEKLFSLRAGGTETQTTTPERLRERIHSWDSGSDCSPSSPRAPRPRPRLRRLEAVCLPYARDTDSSTECSEEGFSSFRSHCAEPPGLESLRRRQEELQLRADSPDMTDWEITSIAGLESDYMPYSHDICKGHDEVIAAPRPVSLPSNDSSSGDGPTAPPFLVRLRPKALRITGRIMTISFQGEALLSQLEVIGGNKTGVFVHKVTEESPAQSVGISPGAQILEVRCEQDRRSTRMVLEDSTLEEALWALGQVRGFCHLSLRPKQDGYEKLLLQLRSGEVTSGDSFYVRVNMSVPGGSTGALAVTCNDVLHVTNTRHCTNGFWKASHVHPCKLQDLKSGTLPNYYRAQRLLIRAIEDMAFQHRPERKIERCQAQEKQKAVRIVSTGRLGPNPLWVSVEEDDTKENKESGDSAVPRSCVTLMPYTLVTPRHPPTSRPVLLFPTMLGRIIDKKLGCLPGFQLCEPEVLGAGEHTLLTQRAEVLEDCEPGSRQCYTLRGVERVIKQGSHCILPLGLDCVRRLQKAEIYPIIIYIVLTDRSIRRLRQKLQRQGCSEEQLLDCSRSEEPLLDKLPCLYRRVLSDSWNDSATLLRVLQTTVLEEQSKIVWLEADLW</sequence>
<feature type="coiled-coil region" evidence="3">
    <location>
        <begin position="124"/>
        <end position="154"/>
    </location>
</feature>
<dbReference type="Gene3D" id="2.30.30.40">
    <property type="entry name" value="SH3 Domains"/>
    <property type="match status" value="1"/>
</dbReference>
<dbReference type="PROSITE" id="PS50209">
    <property type="entry name" value="CARD"/>
    <property type="match status" value="1"/>
</dbReference>
<dbReference type="AlphaFoldDB" id="A0A9D3MS57"/>
<accession>A0A9D3MS57</accession>
<evidence type="ECO:0000259" key="5">
    <source>
        <dbReference type="PROSITE" id="PS50052"/>
    </source>
</evidence>
<dbReference type="GO" id="GO:0050700">
    <property type="term" value="F:CARD domain binding"/>
    <property type="evidence" value="ECO:0007669"/>
    <property type="project" value="TreeGrafter"/>
</dbReference>
<dbReference type="Gene3D" id="1.10.533.10">
    <property type="entry name" value="Death Domain, Fas"/>
    <property type="match status" value="1"/>
</dbReference>
<protein>
    <recommendedName>
        <fullName evidence="9">Caspase recruitment domain-containing protein 14</fullName>
    </recommendedName>
</protein>
<dbReference type="FunFam" id="1.10.533.10:FF:000003">
    <property type="entry name" value="Caspase recruitment domain family, member 11"/>
    <property type="match status" value="1"/>
</dbReference>
<feature type="compositionally biased region" description="Low complexity" evidence="4">
    <location>
        <begin position="389"/>
        <end position="401"/>
    </location>
</feature>
<feature type="coiled-coil region" evidence="3">
    <location>
        <begin position="280"/>
        <end position="342"/>
    </location>
</feature>
<evidence type="ECO:0000259" key="6">
    <source>
        <dbReference type="PROSITE" id="PS50209"/>
    </source>
</evidence>
<evidence type="ECO:0000313" key="7">
    <source>
        <dbReference type="EMBL" id="KAG5853775.1"/>
    </source>
</evidence>
<organism evidence="7 8">
    <name type="scientific">Anguilla anguilla</name>
    <name type="common">European freshwater eel</name>
    <name type="synonym">Muraena anguilla</name>
    <dbReference type="NCBI Taxonomy" id="7936"/>
    <lineage>
        <taxon>Eukaryota</taxon>
        <taxon>Metazoa</taxon>
        <taxon>Chordata</taxon>
        <taxon>Craniata</taxon>
        <taxon>Vertebrata</taxon>
        <taxon>Euteleostomi</taxon>
        <taxon>Actinopterygii</taxon>
        <taxon>Neopterygii</taxon>
        <taxon>Teleostei</taxon>
        <taxon>Anguilliformes</taxon>
        <taxon>Anguillidae</taxon>
        <taxon>Anguilla</taxon>
    </lineage>
</organism>
<dbReference type="GO" id="GO:0005737">
    <property type="term" value="C:cytoplasm"/>
    <property type="evidence" value="ECO:0007669"/>
    <property type="project" value="TreeGrafter"/>
</dbReference>
<dbReference type="EMBL" id="JAFIRN010000002">
    <property type="protein sequence ID" value="KAG5853775.1"/>
    <property type="molecule type" value="Genomic_DNA"/>
</dbReference>
<keyword evidence="1" id="KW-0597">Phosphoprotein</keyword>
<dbReference type="Pfam" id="PF00619">
    <property type="entry name" value="CARD"/>
    <property type="match status" value="1"/>
</dbReference>
<proteinExistence type="predicted"/>
<dbReference type="InterPro" id="IPR036034">
    <property type="entry name" value="PDZ_sf"/>
</dbReference>
<feature type="region of interest" description="Disordered" evidence="4">
    <location>
        <begin position="500"/>
        <end position="519"/>
    </location>
</feature>
<dbReference type="InterPro" id="IPR011029">
    <property type="entry name" value="DEATH-like_dom_sf"/>
</dbReference>
<evidence type="ECO:0008006" key="9">
    <source>
        <dbReference type="Google" id="ProtNLM"/>
    </source>
</evidence>
<feature type="compositionally biased region" description="Polar residues" evidence="4">
    <location>
        <begin position="504"/>
        <end position="513"/>
    </location>
</feature>
<dbReference type="InterPro" id="IPR001315">
    <property type="entry name" value="CARD"/>
</dbReference>
<evidence type="ECO:0000313" key="8">
    <source>
        <dbReference type="Proteomes" id="UP001044222"/>
    </source>
</evidence>